<proteinExistence type="predicted"/>
<dbReference type="AlphaFoldDB" id="A0A0E9UNM7"/>
<evidence type="ECO:0000313" key="1">
    <source>
        <dbReference type="EMBL" id="JAH67392.1"/>
    </source>
</evidence>
<dbReference type="EMBL" id="GBXM01041185">
    <property type="protein sequence ID" value="JAH67392.1"/>
    <property type="molecule type" value="Transcribed_RNA"/>
</dbReference>
<protein>
    <submittedName>
        <fullName evidence="1">Uncharacterized protein</fullName>
    </submittedName>
</protein>
<reference evidence="1" key="2">
    <citation type="journal article" date="2015" name="Fish Shellfish Immunol.">
        <title>Early steps in the European eel (Anguilla anguilla)-Vibrio vulnificus interaction in the gills: Role of the RtxA13 toxin.</title>
        <authorList>
            <person name="Callol A."/>
            <person name="Pajuelo D."/>
            <person name="Ebbesson L."/>
            <person name="Teles M."/>
            <person name="MacKenzie S."/>
            <person name="Amaro C."/>
        </authorList>
    </citation>
    <scope>NUCLEOTIDE SEQUENCE</scope>
</reference>
<reference evidence="1" key="1">
    <citation type="submission" date="2014-11" db="EMBL/GenBank/DDBJ databases">
        <authorList>
            <person name="Amaro Gonzalez C."/>
        </authorList>
    </citation>
    <scope>NUCLEOTIDE SEQUENCE</scope>
</reference>
<accession>A0A0E9UNM7</accession>
<name>A0A0E9UNM7_ANGAN</name>
<sequence length="22" mass="2596">MGKHQRSQAEADLFFHGVYKFV</sequence>
<organism evidence="1">
    <name type="scientific">Anguilla anguilla</name>
    <name type="common">European freshwater eel</name>
    <name type="synonym">Muraena anguilla</name>
    <dbReference type="NCBI Taxonomy" id="7936"/>
    <lineage>
        <taxon>Eukaryota</taxon>
        <taxon>Metazoa</taxon>
        <taxon>Chordata</taxon>
        <taxon>Craniata</taxon>
        <taxon>Vertebrata</taxon>
        <taxon>Euteleostomi</taxon>
        <taxon>Actinopterygii</taxon>
        <taxon>Neopterygii</taxon>
        <taxon>Teleostei</taxon>
        <taxon>Anguilliformes</taxon>
        <taxon>Anguillidae</taxon>
        <taxon>Anguilla</taxon>
    </lineage>
</organism>